<accession>A0ACC1AQT2</accession>
<sequence>MYEEPGCFEFDPNNSMAEGADSGFPRAVANSQKQFEENLKLSTEELCAMELELQKHMAFNVENCDNNTHMMQQVVDDPNQFHSFDHSNWNTDDIGFNQDDPQQNGHRSFNINSLPQTQDLLNLFHLPGTSLLPNSSISFANSNHDTTPLGFIGNLPASDSTSVLYDPLFHLNLPPLEPPLFRELFQSIPQGYSFPTLRSGANSLFGDERDSSGVTAYQDGDGGMLEFTRDMACIVKGSETGKKKKPLTTERQRREHWTDKFTALRNLLPNPSKSDRASIVGDANEYINELLRTVNELKLLVEKKRCGRERSKRHKTEDDAAGDVENCNIRPLGDPEQSYNGSLRSSWLQRKSKDTEVDVRIIDDEVTIKLVQRKKIDCLLFVSKVLDELQLDLHHVAGGHTGDYYSFLFNTKIYEGSSVYAGAIANKVIEVMDREYAAVPTTSMDSVNAKLGENFTGRILVAALLATVSIIIFTTSSDFSTTNAFSCHETGVTHVLVTGGAGCIGSHAGRFNSSKIHTLGIMGAAKILQKLFPEPGRLQLIYADLGDAKSVNKIFAENVFDAVIHFAAVAYVGESTLKPLRYYHNITSNTLVVLEAMAEHHVKTIMYSSTCVTYGEPLKMPITEQTPQMPINPYGKAKKMSEDTIIDFFKTTNMAVMILLLLPLCPFQVLQLLAGCFCFLNLLVKSVRIPVPRGPKRNLHTALDLWFRQRTRRKIRRSPSSWAELRECGRISGACFDVAQGIIPGLKFRGTDYKTADGTCIRDYIDVTDLFGARVLALANAKPGKSWNLLCWHRKRKISERICGGIQVYRPWRCQSQVNGYGPSSATD</sequence>
<reference evidence="2" key="1">
    <citation type="journal article" date="2023" name="G3 (Bethesda)">
        <title>Genome assembly and association tests identify interacting loci associated with vigor, precocity, and sex in interspecific pistachio rootstocks.</title>
        <authorList>
            <person name="Palmer W."/>
            <person name="Jacygrad E."/>
            <person name="Sagayaradj S."/>
            <person name="Cavanaugh K."/>
            <person name="Han R."/>
            <person name="Bertier L."/>
            <person name="Beede B."/>
            <person name="Kafkas S."/>
            <person name="Golino D."/>
            <person name="Preece J."/>
            <person name="Michelmore R."/>
        </authorList>
    </citation>
    <scope>NUCLEOTIDE SEQUENCE [LARGE SCALE GENOMIC DNA]</scope>
</reference>
<comment type="caution">
    <text evidence="1">The sequence shown here is derived from an EMBL/GenBank/DDBJ whole genome shotgun (WGS) entry which is preliminary data.</text>
</comment>
<evidence type="ECO:0000313" key="2">
    <source>
        <dbReference type="Proteomes" id="UP001164250"/>
    </source>
</evidence>
<dbReference type="Proteomes" id="UP001164250">
    <property type="component" value="Chromosome 9"/>
</dbReference>
<gene>
    <name evidence="1" type="ORF">Patl1_32888</name>
</gene>
<keyword evidence="2" id="KW-1185">Reference proteome</keyword>
<proteinExistence type="predicted"/>
<name>A0ACC1AQT2_9ROSI</name>
<dbReference type="EMBL" id="CM047905">
    <property type="protein sequence ID" value="KAJ0089045.1"/>
    <property type="molecule type" value="Genomic_DNA"/>
</dbReference>
<organism evidence="1 2">
    <name type="scientific">Pistacia atlantica</name>
    <dbReference type="NCBI Taxonomy" id="434234"/>
    <lineage>
        <taxon>Eukaryota</taxon>
        <taxon>Viridiplantae</taxon>
        <taxon>Streptophyta</taxon>
        <taxon>Embryophyta</taxon>
        <taxon>Tracheophyta</taxon>
        <taxon>Spermatophyta</taxon>
        <taxon>Magnoliopsida</taxon>
        <taxon>eudicotyledons</taxon>
        <taxon>Gunneridae</taxon>
        <taxon>Pentapetalae</taxon>
        <taxon>rosids</taxon>
        <taxon>malvids</taxon>
        <taxon>Sapindales</taxon>
        <taxon>Anacardiaceae</taxon>
        <taxon>Pistacia</taxon>
    </lineage>
</organism>
<protein>
    <submittedName>
        <fullName evidence="1">Uncharacterized protein</fullName>
    </submittedName>
</protein>
<evidence type="ECO:0000313" key="1">
    <source>
        <dbReference type="EMBL" id="KAJ0089045.1"/>
    </source>
</evidence>